<feature type="compositionally biased region" description="Basic and acidic residues" evidence="1">
    <location>
        <begin position="31"/>
        <end position="40"/>
    </location>
</feature>
<feature type="compositionally biased region" description="Basic residues" evidence="1">
    <location>
        <begin position="375"/>
        <end position="389"/>
    </location>
</feature>
<name>A0AAN7ZS75_9SACH</name>
<organism evidence="2 3">
    <name type="scientific">Arxiozyma heterogenica</name>
    <dbReference type="NCBI Taxonomy" id="278026"/>
    <lineage>
        <taxon>Eukaryota</taxon>
        <taxon>Fungi</taxon>
        <taxon>Dikarya</taxon>
        <taxon>Ascomycota</taxon>
        <taxon>Saccharomycotina</taxon>
        <taxon>Saccharomycetes</taxon>
        <taxon>Saccharomycetales</taxon>
        <taxon>Saccharomycetaceae</taxon>
        <taxon>Arxiozyma</taxon>
    </lineage>
</organism>
<feature type="region of interest" description="Disordered" evidence="1">
    <location>
        <begin position="346"/>
        <end position="419"/>
    </location>
</feature>
<feature type="compositionally biased region" description="Acidic residues" evidence="1">
    <location>
        <begin position="84"/>
        <end position="104"/>
    </location>
</feature>
<evidence type="ECO:0000313" key="2">
    <source>
        <dbReference type="EMBL" id="KAK5779279.1"/>
    </source>
</evidence>
<proteinExistence type="predicted"/>
<dbReference type="Pfam" id="PF08624">
    <property type="entry name" value="CRC_subunit"/>
    <property type="match status" value="1"/>
</dbReference>
<evidence type="ECO:0000256" key="1">
    <source>
        <dbReference type="SAM" id="MobiDB-lite"/>
    </source>
</evidence>
<comment type="caution">
    <text evidence="2">The sequence shown here is derived from an EMBL/GenBank/DDBJ whole genome shotgun (WGS) entry which is preliminary data.</text>
</comment>
<dbReference type="EMBL" id="JAWIZZ010000047">
    <property type="protein sequence ID" value="KAK5779279.1"/>
    <property type="molecule type" value="Genomic_DNA"/>
</dbReference>
<keyword evidence="3" id="KW-1185">Reference proteome</keyword>
<feature type="compositionally biased region" description="Acidic residues" evidence="1">
    <location>
        <begin position="118"/>
        <end position="128"/>
    </location>
</feature>
<feature type="region of interest" description="Disordered" evidence="1">
    <location>
        <begin position="24"/>
        <end position="250"/>
    </location>
</feature>
<feature type="compositionally biased region" description="Basic and acidic residues" evidence="1">
    <location>
        <begin position="405"/>
        <end position="419"/>
    </location>
</feature>
<feature type="compositionally biased region" description="Low complexity" evidence="1">
    <location>
        <begin position="390"/>
        <end position="400"/>
    </location>
</feature>
<dbReference type="AlphaFoldDB" id="A0AAN7ZS75"/>
<evidence type="ECO:0000313" key="3">
    <source>
        <dbReference type="Proteomes" id="UP001306508"/>
    </source>
</evidence>
<dbReference type="InterPro" id="IPR013933">
    <property type="entry name" value="CRC_Rsc7/Swp82"/>
</dbReference>
<reference evidence="3" key="1">
    <citation type="submission" date="2023-07" db="EMBL/GenBank/DDBJ databases">
        <title>A draft genome of Kazachstania heterogenica Y-27499.</title>
        <authorList>
            <person name="Donic C."/>
            <person name="Kralova J.S."/>
            <person name="Fidel L."/>
            <person name="Ben-Dor S."/>
            <person name="Jung S."/>
        </authorList>
    </citation>
    <scope>NUCLEOTIDE SEQUENCE [LARGE SCALE GENOMIC DNA]</scope>
    <source>
        <strain evidence="3">Y27499</strain>
    </source>
</reference>
<sequence length="610" mass="70050">MLNTNTEMLIALLKKQFEYCQGKKKVGSGKENYKVVRRDNSLNVMSDIEIKKAVGSTSSSRSRSRSRSQRPNYKIDDAGLNKSDEDEEYKEEEEVEEEEEEEEEGDKKLRNGRKTTDNEEDYMEEEKEENLPRRRSKRTRSTIRKEENSEELKEKEQENGNKTVKTETTKSNDDDNDNEKENDSGVETPKDKTVPDEKTDNQDNEDSHLNKKVKLSYPVDSDGHPLPVVNDEYALPDDPSGEEKIDTDGNLKGGRKFKVRTFKLFDNGDRLFMLATEPARAVGLRDSATLFQHHPNLYKYILSQSEKNKLIGQSVLPYSYRNRTISVVAARSIFKEFGHQIIVNGKENDDDYYSDPNLRHNIIKEGQIPRDKQSHRGKRGRHAKYKHGKSSSSSSHNNNNITTDTTDKHRHTEGQEHMDQAQLQFSTDPAKNTIDFFQNNQLHSTNTNNTSAVTNIASSNGIITNNTIDMNINSNYNALFNVNGSQLNATNWLYQHAAVCSRYNSDIYYDRVRILLIENQGIRDPYTNTLHVPQGTQSTKVIEYQKVDSLKEKNDALDNKEVQYEVLIKDKDLLRPVTGLSKIPKEIYEDVVDKTTLEAIEQQRIFEEGL</sequence>
<feature type="compositionally biased region" description="Basic and acidic residues" evidence="1">
    <location>
        <begin position="105"/>
        <end position="117"/>
    </location>
</feature>
<protein>
    <submittedName>
        <fullName evidence="2">Uncharacterized protein</fullName>
    </submittedName>
</protein>
<dbReference type="Proteomes" id="UP001306508">
    <property type="component" value="Unassembled WGS sequence"/>
</dbReference>
<feature type="compositionally biased region" description="Basic residues" evidence="1">
    <location>
        <begin position="133"/>
        <end position="142"/>
    </location>
</feature>
<accession>A0AAN7ZS75</accession>
<feature type="compositionally biased region" description="Basic and acidic residues" evidence="1">
    <location>
        <begin position="143"/>
        <end position="209"/>
    </location>
</feature>
<feature type="compositionally biased region" description="Basic and acidic residues" evidence="1">
    <location>
        <begin position="73"/>
        <end position="83"/>
    </location>
</feature>
<gene>
    <name evidence="2" type="ORF">RI543_003169</name>
</gene>